<dbReference type="InterPro" id="IPR025330">
    <property type="entry name" value="DUF4236"/>
</dbReference>
<evidence type="ECO:0000313" key="4">
    <source>
        <dbReference type="Proteomes" id="UP000199310"/>
    </source>
</evidence>
<dbReference type="RefSeq" id="WP_089893454.1">
    <property type="nucleotide sequence ID" value="NZ_FOJG01000001.1"/>
</dbReference>
<name>A0A1I0QWU3_9BACT</name>
<dbReference type="OrthoDB" id="9806903at2"/>
<dbReference type="Gene3D" id="2.30.30.40">
    <property type="entry name" value="SH3 Domains"/>
    <property type="match status" value="1"/>
</dbReference>
<keyword evidence="1" id="KW-0472">Membrane</keyword>
<dbReference type="Pfam" id="PF14020">
    <property type="entry name" value="DUF4236"/>
    <property type="match status" value="1"/>
</dbReference>
<accession>A0A1I0QWU3</accession>
<protein>
    <recommendedName>
        <fullName evidence="2">DUF4236 domain-containing protein</fullName>
    </recommendedName>
</protein>
<dbReference type="EMBL" id="FOJG01000001">
    <property type="protein sequence ID" value="SEW32237.1"/>
    <property type="molecule type" value="Genomic_DNA"/>
</dbReference>
<evidence type="ECO:0000259" key="2">
    <source>
        <dbReference type="Pfam" id="PF14020"/>
    </source>
</evidence>
<dbReference type="Proteomes" id="UP000199310">
    <property type="component" value="Unassembled WGS sequence"/>
</dbReference>
<evidence type="ECO:0000313" key="3">
    <source>
        <dbReference type="EMBL" id="SEW32237.1"/>
    </source>
</evidence>
<feature type="transmembrane region" description="Helical" evidence="1">
    <location>
        <begin position="111"/>
        <end position="129"/>
    </location>
</feature>
<keyword evidence="4" id="KW-1185">Reference proteome</keyword>
<organism evidence="3 4">
    <name type="scientific">Chitinophaga arvensicola</name>
    <dbReference type="NCBI Taxonomy" id="29529"/>
    <lineage>
        <taxon>Bacteria</taxon>
        <taxon>Pseudomonadati</taxon>
        <taxon>Bacteroidota</taxon>
        <taxon>Chitinophagia</taxon>
        <taxon>Chitinophagales</taxon>
        <taxon>Chitinophagaceae</taxon>
        <taxon>Chitinophaga</taxon>
    </lineage>
</organism>
<dbReference type="AlphaFoldDB" id="A0A1I0QWU3"/>
<feature type="domain" description="DUF4236" evidence="2">
    <location>
        <begin position="3"/>
        <end position="53"/>
    </location>
</feature>
<keyword evidence="1" id="KW-0812">Transmembrane</keyword>
<proteinExistence type="predicted"/>
<feature type="transmembrane region" description="Helical" evidence="1">
    <location>
        <begin position="222"/>
        <end position="241"/>
    </location>
</feature>
<gene>
    <name evidence="3" type="ORF">SAMN04488122_1844</name>
</gene>
<reference evidence="4" key="1">
    <citation type="submission" date="2016-10" db="EMBL/GenBank/DDBJ databases">
        <authorList>
            <person name="Varghese N."/>
            <person name="Submissions S."/>
        </authorList>
    </citation>
    <scope>NUCLEOTIDE SEQUENCE [LARGE SCALE GENOMIC DNA]</scope>
    <source>
        <strain evidence="4">DSM 3695</strain>
    </source>
</reference>
<dbReference type="STRING" id="29529.SAMN04488122_1844"/>
<keyword evidence="1" id="KW-1133">Transmembrane helix</keyword>
<sequence>MGWSYRKSVSAGPFRINFSKKGISYSMGVKGARVNFGPSGTHVSLSAHGISYRKKISGPVSPSPLRIPATAVIETQNNIASATVEELTDSDSHAFITELNEKCKKVSYTKVARTLFVTILLMILFFSYGKREIIIRPATDNTIVRIVAFKGAHIRKEPDVKSRILKTVAYDQQFKLLDSADQKWFKVELLDSSGYVNRELAATEHLFSEAIKEKETYLVNEYLIPEILLCIILFIPLIFWLRKQDKKRFSMNLQYDIDDNYQQVYQQFKTHFVTFSRSARVWQYVHAEGTADYKRNAGAGKLIKRVRVRALSENKVPMPYFITNVAIPFIALNNMELYFLPERLLIKRGNTFAAVFYRNLRITGSISEFIESESLPHDARVIDYTWRYVNKSGGPDKRFNDNRRIPVCAYSQYTFTSGTGIFEIIATSKPSAMDNFAEFVMKIGALQNRMGTCYQ</sequence>
<evidence type="ECO:0000256" key="1">
    <source>
        <dbReference type="SAM" id="Phobius"/>
    </source>
</evidence>